<name>A0A1G5S606_PSEXY</name>
<proteinExistence type="predicted"/>
<reference evidence="2 3" key="1">
    <citation type="submission" date="2016-10" db="EMBL/GenBank/DDBJ databases">
        <authorList>
            <person name="de Groot N.N."/>
        </authorList>
    </citation>
    <scope>NUCLEOTIDE SEQUENCE [LARGE SCALE GENOMIC DNA]</scope>
    <source>
        <strain evidence="2 3">DSM 10317</strain>
    </source>
</reference>
<dbReference type="RefSeq" id="WP_090163864.1">
    <property type="nucleotide sequence ID" value="NZ_FMWK01000017.1"/>
</dbReference>
<evidence type="ECO:0000313" key="2">
    <source>
        <dbReference type="EMBL" id="SCZ80979.1"/>
    </source>
</evidence>
<protein>
    <submittedName>
        <fullName evidence="2">Uncharacterized protein</fullName>
    </submittedName>
</protein>
<keyword evidence="1" id="KW-0732">Signal</keyword>
<sequence length="171" mass="19067">MKTKWLYLVAAVALVISISAVKPALAYFTATRTVEGTTKAIEIGDVPPELDEDVVEMTKMITITNNGQYPIFVRAMAISPDNWQVNFNPEDGWMQEGDYYYYTKPLAPEESTATQLKLDIVPKQVNQEYDVPDSFNVVIVQEATKVIYDDAGNPIPDDWANAISNSINVGR</sequence>
<feature type="chain" id="PRO_5011757936" evidence="1">
    <location>
        <begin position="27"/>
        <end position="171"/>
    </location>
</feature>
<organism evidence="2 3">
    <name type="scientific">Pseudobutyrivibrio xylanivorans</name>
    <dbReference type="NCBI Taxonomy" id="185007"/>
    <lineage>
        <taxon>Bacteria</taxon>
        <taxon>Bacillati</taxon>
        <taxon>Bacillota</taxon>
        <taxon>Clostridia</taxon>
        <taxon>Lachnospirales</taxon>
        <taxon>Lachnospiraceae</taxon>
        <taxon>Pseudobutyrivibrio</taxon>
    </lineage>
</organism>
<accession>A0A1G5S606</accession>
<dbReference type="AlphaFoldDB" id="A0A1G5S606"/>
<dbReference type="EMBL" id="FMWK01000017">
    <property type="protein sequence ID" value="SCZ80979.1"/>
    <property type="molecule type" value="Genomic_DNA"/>
</dbReference>
<feature type="signal peptide" evidence="1">
    <location>
        <begin position="1"/>
        <end position="26"/>
    </location>
</feature>
<gene>
    <name evidence="2" type="ORF">SAMN02910350_02573</name>
</gene>
<evidence type="ECO:0000256" key="1">
    <source>
        <dbReference type="SAM" id="SignalP"/>
    </source>
</evidence>
<dbReference type="Proteomes" id="UP000199428">
    <property type="component" value="Unassembled WGS sequence"/>
</dbReference>
<evidence type="ECO:0000313" key="3">
    <source>
        <dbReference type="Proteomes" id="UP000199428"/>
    </source>
</evidence>